<feature type="domain" description="HTH lysR-type" evidence="5">
    <location>
        <begin position="65"/>
        <end position="122"/>
    </location>
</feature>
<comment type="caution">
    <text evidence="6">The sequence shown here is derived from an EMBL/GenBank/DDBJ whole genome shotgun (WGS) entry which is preliminary data.</text>
</comment>
<keyword evidence="3" id="KW-0238">DNA-binding</keyword>
<evidence type="ECO:0000256" key="4">
    <source>
        <dbReference type="ARBA" id="ARBA00023163"/>
    </source>
</evidence>
<evidence type="ECO:0000313" key="6">
    <source>
        <dbReference type="EMBL" id="MBK1671425.1"/>
    </source>
</evidence>
<sequence length="364" mass="39287">MHPGIDPDDRGPYAIAGSAFGLAVPKRGARDPDDLRDYGMPRPAGCTAQRHIVAWNRRSMPLHSIEERTLECIVAIHDSGSIRAAAETVNVAPSAISRRLSALEAEIGARLFERFSTGLRATPVAEALVRYARERRHLSDLLATEIDLLRGGEGGRVSLAVGEGYLAGVVAQAIRPFHAQHPGVQVVLETGSTSEVMQAIEENRVDVGLAYNAPSNKTIDVIADAPAPLCGILPVGHELARWTRLSLRDVEPYPLALLDARHGVRRLFDMACNVEDVSPTIRLECNSIPALRRYVASGSGIGVLPKFAAEPELSDGVVRAVSLVSDLLNEGKSSLMLRHGRRPTPPVRALIQHLDPAVRSFGFS</sequence>
<dbReference type="PANTHER" id="PTHR30419">
    <property type="entry name" value="HTH-TYPE TRANSCRIPTIONAL REGULATOR YBHD"/>
    <property type="match status" value="1"/>
</dbReference>
<gene>
    <name evidence="6" type="ORF">CKO28_25830</name>
</gene>
<reference evidence="6 7" key="1">
    <citation type="journal article" date="2020" name="Microorganisms">
        <title>Osmotic Adaptation and Compatible Solute Biosynthesis of Phototrophic Bacteria as Revealed from Genome Analyses.</title>
        <authorList>
            <person name="Imhoff J.F."/>
            <person name="Rahn T."/>
            <person name="Kunzel S."/>
            <person name="Keller A."/>
            <person name="Neulinger S.C."/>
        </authorList>
    </citation>
    <scope>NUCLEOTIDE SEQUENCE [LARGE SCALE GENOMIC DNA]</scope>
    <source>
        <strain evidence="6 7">DSM 9895</strain>
    </source>
</reference>
<comment type="similarity">
    <text evidence="1">Belongs to the LysR transcriptional regulatory family.</text>
</comment>
<keyword evidence="2" id="KW-0805">Transcription regulation</keyword>
<dbReference type="Proteomes" id="UP001296873">
    <property type="component" value="Unassembled WGS sequence"/>
</dbReference>
<dbReference type="Pfam" id="PF03466">
    <property type="entry name" value="LysR_substrate"/>
    <property type="match status" value="1"/>
</dbReference>
<accession>A0ABS1DLM7</accession>
<proteinExistence type="inferred from homology"/>
<dbReference type="InterPro" id="IPR036390">
    <property type="entry name" value="WH_DNA-bd_sf"/>
</dbReference>
<dbReference type="PROSITE" id="PS50931">
    <property type="entry name" value="HTH_LYSR"/>
    <property type="match status" value="1"/>
</dbReference>
<evidence type="ECO:0000256" key="1">
    <source>
        <dbReference type="ARBA" id="ARBA00009437"/>
    </source>
</evidence>
<dbReference type="InterPro" id="IPR036388">
    <property type="entry name" value="WH-like_DNA-bd_sf"/>
</dbReference>
<dbReference type="InterPro" id="IPR000847">
    <property type="entry name" value="LysR_HTH_N"/>
</dbReference>
<dbReference type="InterPro" id="IPR050950">
    <property type="entry name" value="HTH-type_LysR_regulators"/>
</dbReference>
<dbReference type="CDD" id="cd05466">
    <property type="entry name" value="PBP2_LTTR_substrate"/>
    <property type="match status" value="1"/>
</dbReference>
<evidence type="ECO:0000256" key="3">
    <source>
        <dbReference type="ARBA" id="ARBA00023125"/>
    </source>
</evidence>
<dbReference type="Pfam" id="PF00126">
    <property type="entry name" value="HTH_1"/>
    <property type="match status" value="1"/>
</dbReference>
<dbReference type="InterPro" id="IPR005119">
    <property type="entry name" value="LysR_subst-bd"/>
</dbReference>
<evidence type="ECO:0000313" key="7">
    <source>
        <dbReference type="Proteomes" id="UP001296873"/>
    </source>
</evidence>
<dbReference type="PANTHER" id="PTHR30419:SF8">
    <property type="entry name" value="NITROGEN ASSIMILATION TRANSCRIPTIONAL ACTIVATOR-RELATED"/>
    <property type="match status" value="1"/>
</dbReference>
<evidence type="ECO:0000259" key="5">
    <source>
        <dbReference type="PROSITE" id="PS50931"/>
    </source>
</evidence>
<name>A0ABS1DLM7_9PROT</name>
<dbReference type="SUPFAM" id="SSF46785">
    <property type="entry name" value="Winged helix' DNA-binding domain"/>
    <property type="match status" value="1"/>
</dbReference>
<keyword evidence="7" id="KW-1185">Reference proteome</keyword>
<protein>
    <recommendedName>
        <fullName evidence="5">HTH lysR-type domain-containing protein</fullName>
    </recommendedName>
</protein>
<dbReference type="EMBL" id="NRRL01000187">
    <property type="protein sequence ID" value="MBK1671425.1"/>
    <property type="molecule type" value="Genomic_DNA"/>
</dbReference>
<dbReference type="SUPFAM" id="SSF53850">
    <property type="entry name" value="Periplasmic binding protein-like II"/>
    <property type="match status" value="1"/>
</dbReference>
<evidence type="ECO:0000256" key="2">
    <source>
        <dbReference type="ARBA" id="ARBA00023015"/>
    </source>
</evidence>
<dbReference type="Gene3D" id="3.40.190.290">
    <property type="match status" value="1"/>
</dbReference>
<keyword evidence="4" id="KW-0804">Transcription</keyword>
<organism evidence="6 7">
    <name type="scientific">Rhodovibrio sodomensis</name>
    <dbReference type="NCBI Taxonomy" id="1088"/>
    <lineage>
        <taxon>Bacteria</taxon>
        <taxon>Pseudomonadati</taxon>
        <taxon>Pseudomonadota</taxon>
        <taxon>Alphaproteobacteria</taxon>
        <taxon>Rhodospirillales</taxon>
        <taxon>Rhodovibrionaceae</taxon>
        <taxon>Rhodovibrio</taxon>
    </lineage>
</organism>
<dbReference type="Gene3D" id="1.10.10.10">
    <property type="entry name" value="Winged helix-like DNA-binding domain superfamily/Winged helix DNA-binding domain"/>
    <property type="match status" value="1"/>
</dbReference>